<proteinExistence type="predicted"/>
<sequence length="147" mass="16400">MNKIFVTGGAGYVGAVMVPHLLEQGYEVTVLDLMIYGEHVLPKHNDLNAVRGDIRNQDLLKKLIPGHDAVIHLACISNDPSFEMNPNLGKSINLDAFRPLVDISKKANVKRFFYASSSSVYGIKEEPNVHEEMELEPLTDYSIFKAD</sequence>
<dbReference type="EMBL" id="UINC01163959">
    <property type="protein sequence ID" value="SVD64549.1"/>
    <property type="molecule type" value="Genomic_DNA"/>
</dbReference>
<feature type="domain" description="NAD-dependent epimerase/dehydratase" evidence="1">
    <location>
        <begin position="4"/>
        <end position="145"/>
    </location>
</feature>
<dbReference type="Gene3D" id="3.40.50.720">
    <property type="entry name" value="NAD(P)-binding Rossmann-like Domain"/>
    <property type="match status" value="1"/>
</dbReference>
<reference evidence="2" key="1">
    <citation type="submission" date="2018-05" db="EMBL/GenBank/DDBJ databases">
        <authorList>
            <person name="Lanie J.A."/>
            <person name="Ng W.-L."/>
            <person name="Kazmierczak K.M."/>
            <person name="Andrzejewski T.M."/>
            <person name="Davidsen T.M."/>
            <person name="Wayne K.J."/>
            <person name="Tettelin H."/>
            <person name="Glass J.I."/>
            <person name="Rusch D."/>
            <person name="Podicherti R."/>
            <person name="Tsui H.-C.T."/>
            <person name="Winkler M.E."/>
        </authorList>
    </citation>
    <scope>NUCLEOTIDE SEQUENCE</scope>
</reference>
<accession>A0A382X138</accession>
<feature type="non-terminal residue" evidence="2">
    <location>
        <position position="147"/>
    </location>
</feature>
<dbReference type="InterPro" id="IPR050177">
    <property type="entry name" value="Lipid_A_modif_metabolic_enz"/>
</dbReference>
<dbReference type="CDD" id="cd08946">
    <property type="entry name" value="SDR_e"/>
    <property type="match status" value="1"/>
</dbReference>
<dbReference type="InterPro" id="IPR036291">
    <property type="entry name" value="NAD(P)-bd_dom_sf"/>
</dbReference>
<gene>
    <name evidence="2" type="ORF">METZ01_LOCUS417403</name>
</gene>
<dbReference type="AlphaFoldDB" id="A0A382X138"/>
<organism evidence="2">
    <name type="scientific">marine metagenome</name>
    <dbReference type="NCBI Taxonomy" id="408172"/>
    <lineage>
        <taxon>unclassified sequences</taxon>
        <taxon>metagenomes</taxon>
        <taxon>ecological metagenomes</taxon>
    </lineage>
</organism>
<dbReference type="PANTHER" id="PTHR43245">
    <property type="entry name" value="BIFUNCTIONAL POLYMYXIN RESISTANCE PROTEIN ARNA"/>
    <property type="match status" value="1"/>
</dbReference>
<name>A0A382X138_9ZZZZ</name>
<dbReference type="SUPFAM" id="SSF51735">
    <property type="entry name" value="NAD(P)-binding Rossmann-fold domains"/>
    <property type="match status" value="1"/>
</dbReference>
<evidence type="ECO:0000259" key="1">
    <source>
        <dbReference type="Pfam" id="PF01370"/>
    </source>
</evidence>
<protein>
    <recommendedName>
        <fullName evidence="1">NAD-dependent epimerase/dehydratase domain-containing protein</fullName>
    </recommendedName>
</protein>
<dbReference type="PANTHER" id="PTHR43245:SF23">
    <property type="entry name" value="NAD(P)-BINDING DOMAIN-CONTAINING PROTEIN"/>
    <property type="match status" value="1"/>
</dbReference>
<dbReference type="Pfam" id="PF01370">
    <property type="entry name" value="Epimerase"/>
    <property type="match status" value="1"/>
</dbReference>
<dbReference type="InterPro" id="IPR001509">
    <property type="entry name" value="Epimerase_deHydtase"/>
</dbReference>
<evidence type="ECO:0000313" key="2">
    <source>
        <dbReference type="EMBL" id="SVD64549.1"/>
    </source>
</evidence>